<feature type="repeat" description="ANK" evidence="1">
    <location>
        <begin position="217"/>
        <end position="249"/>
    </location>
</feature>
<sequence>KSCSKLPLSLPEGKLGVAGSGRDGEGSSCPLLEQGDSGIDGAVAAKGYRLQDKELGKLHKAASIGDIAKVQRLLRKNDPNEPDKLNRTPLHIACASGYPDVVSLLVERNCKLNLCDGDNRTPLIKAVQCQQEECATILLSHGADPNVVDTRSNTALHYSALGHNRAIAAKLVEHKGDIEAKNQEGYTPLLLAITEHNKEMVDFFLKNGANVNACDNSKRTALMIAVSTEPTSIVNLLLQFDIDLSLQDNYGWTAEEYALVSGFPVHRELILQYGQRQLNQLTSAKISSPDRASDTVFTLGGPALDKEGRNKEPPKYLILKIKNNFKIHILEKNFYFMLLRVRGY</sequence>
<proteinExistence type="predicted"/>
<evidence type="ECO:0000256" key="2">
    <source>
        <dbReference type="SAM" id="MobiDB-lite"/>
    </source>
</evidence>
<dbReference type="InterPro" id="IPR036770">
    <property type="entry name" value="Ankyrin_rpt-contain_sf"/>
</dbReference>
<dbReference type="Ensembl" id="ENSMODT00000042841.2">
    <property type="protein sequence ID" value="ENSMODP00000039736.2"/>
    <property type="gene ID" value="ENSMODG00000015511.4"/>
</dbReference>
<dbReference type="Pfam" id="PF12796">
    <property type="entry name" value="Ank_2"/>
    <property type="match status" value="2"/>
</dbReference>
<dbReference type="SMART" id="SM00248">
    <property type="entry name" value="ANK"/>
    <property type="match status" value="6"/>
</dbReference>
<dbReference type="AlphaFoldDB" id="K7E1T5"/>
<protein>
    <submittedName>
        <fullName evidence="3">Uncharacterized protein</fullName>
    </submittedName>
</protein>
<feature type="repeat" description="ANK" evidence="1">
    <location>
        <begin position="85"/>
        <end position="117"/>
    </location>
</feature>
<dbReference type="Proteomes" id="UP000002280">
    <property type="component" value="Chromosome 8"/>
</dbReference>
<dbReference type="HOGENOM" id="CLU_000134_9_1_1"/>
<dbReference type="PANTHER" id="PTHR24147">
    <property type="entry name" value="ANKYRIN REPEAT DOMAIN 36-RELATED"/>
    <property type="match status" value="1"/>
</dbReference>
<dbReference type="Bgee" id="ENSMODG00000015511">
    <property type="expression patterns" value="Expressed in skeleton of lower jaw and 20 other cell types or tissues"/>
</dbReference>
<dbReference type="eggNOG" id="KOG0504">
    <property type="taxonomic scope" value="Eukaryota"/>
</dbReference>
<dbReference type="PRINTS" id="PR01415">
    <property type="entry name" value="ANKYRIN"/>
</dbReference>
<reference evidence="3" key="2">
    <citation type="submission" date="2025-08" db="UniProtKB">
        <authorList>
            <consortium name="Ensembl"/>
        </authorList>
    </citation>
    <scope>IDENTIFICATION</scope>
</reference>
<accession>K7E1T5</accession>
<dbReference type="PROSITE" id="PS50088">
    <property type="entry name" value="ANK_REPEAT"/>
    <property type="match status" value="4"/>
</dbReference>
<dbReference type="GeneTree" id="ENSGT00940000153661"/>
<organism evidence="3 4">
    <name type="scientific">Monodelphis domestica</name>
    <name type="common">Gray short-tailed opossum</name>
    <dbReference type="NCBI Taxonomy" id="13616"/>
    <lineage>
        <taxon>Eukaryota</taxon>
        <taxon>Metazoa</taxon>
        <taxon>Chordata</taxon>
        <taxon>Craniata</taxon>
        <taxon>Vertebrata</taxon>
        <taxon>Euteleostomi</taxon>
        <taxon>Mammalia</taxon>
        <taxon>Metatheria</taxon>
        <taxon>Didelphimorphia</taxon>
        <taxon>Didelphidae</taxon>
        <taxon>Monodelphis</taxon>
    </lineage>
</organism>
<evidence type="ECO:0000313" key="3">
    <source>
        <dbReference type="Ensembl" id="ENSMODP00000039736.2"/>
    </source>
</evidence>
<feature type="repeat" description="ANK" evidence="1">
    <location>
        <begin position="184"/>
        <end position="216"/>
    </location>
</feature>
<name>K7E1T5_MONDO</name>
<reference evidence="3 4" key="1">
    <citation type="journal article" date="2007" name="Nature">
        <title>Genome of the marsupial Monodelphis domestica reveals innovation in non-coding sequences.</title>
        <authorList>
            <person name="Mikkelsen T.S."/>
            <person name="Wakefield M.J."/>
            <person name="Aken B."/>
            <person name="Amemiya C.T."/>
            <person name="Chang J.L."/>
            <person name="Duke S."/>
            <person name="Garber M."/>
            <person name="Gentles A.J."/>
            <person name="Goodstadt L."/>
            <person name="Heger A."/>
            <person name="Jurka J."/>
            <person name="Kamal M."/>
            <person name="Mauceli E."/>
            <person name="Searle S.M."/>
            <person name="Sharpe T."/>
            <person name="Baker M.L."/>
            <person name="Batzer M.A."/>
            <person name="Benos P.V."/>
            <person name="Belov K."/>
            <person name="Clamp M."/>
            <person name="Cook A."/>
            <person name="Cuff J."/>
            <person name="Das R."/>
            <person name="Davidow L."/>
            <person name="Deakin J.E."/>
            <person name="Fazzari M.J."/>
            <person name="Glass J.L."/>
            <person name="Grabherr M."/>
            <person name="Greally J.M."/>
            <person name="Gu W."/>
            <person name="Hore T.A."/>
            <person name="Huttley G.A."/>
            <person name="Kleber M."/>
            <person name="Jirtle R.L."/>
            <person name="Koina E."/>
            <person name="Lee J.T."/>
            <person name="Mahony S."/>
            <person name="Marra M.A."/>
            <person name="Miller R.D."/>
            <person name="Nicholls R.D."/>
            <person name="Oda M."/>
            <person name="Papenfuss A.T."/>
            <person name="Parra Z.E."/>
            <person name="Pollock D.D."/>
            <person name="Ray D.A."/>
            <person name="Schein J.E."/>
            <person name="Speed T.P."/>
            <person name="Thompson K."/>
            <person name="VandeBerg J.L."/>
            <person name="Wade C.M."/>
            <person name="Walker J.A."/>
            <person name="Waters P.D."/>
            <person name="Webber C."/>
            <person name="Weidman J.R."/>
            <person name="Xie X."/>
            <person name="Zody M.C."/>
            <person name="Baldwin J."/>
            <person name="Abdouelleil A."/>
            <person name="Abdulkadir J."/>
            <person name="Abebe A."/>
            <person name="Abera B."/>
            <person name="Abreu J."/>
            <person name="Acer S.C."/>
            <person name="Aftuck L."/>
            <person name="Alexander A."/>
            <person name="An P."/>
            <person name="Anderson E."/>
            <person name="Anderson S."/>
            <person name="Arachi H."/>
            <person name="Azer M."/>
            <person name="Bachantsang P."/>
            <person name="Barry A."/>
            <person name="Bayul T."/>
            <person name="Berlin A."/>
            <person name="Bessette D."/>
            <person name="Bloom T."/>
            <person name="Bloom T."/>
            <person name="Boguslavskiy L."/>
            <person name="Bonnet C."/>
            <person name="Boukhgalter B."/>
            <person name="Bourzgui I."/>
            <person name="Brown A."/>
            <person name="Cahill P."/>
            <person name="Channer S."/>
            <person name="Cheshatsang Y."/>
            <person name="Chuda L."/>
            <person name="Citroen M."/>
            <person name="Collymore A."/>
            <person name="Cooke P."/>
            <person name="Costello M."/>
            <person name="D'Aco K."/>
            <person name="Daza R."/>
            <person name="De Haan G."/>
            <person name="DeGray S."/>
            <person name="DeMaso C."/>
            <person name="Dhargay N."/>
            <person name="Dooley K."/>
            <person name="Dooley E."/>
            <person name="Doricent M."/>
            <person name="Dorje P."/>
            <person name="Dorjee K."/>
            <person name="Dupes A."/>
            <person name="Elong R."/>
            <person name="Falk J."/>
            <person name="Farina A."/>
            <person name="Faro S."/>
            <person name="Ferguson D."/>
            <person name="Fisher S."/>
            <person name="Foley C.D."/>
            <person name="Franke A."/>
            <person name="Friedrich D."/>
            <person name="Gadbois L."/>
            <person name="Gearin G."/>
            <person name="Gearin C.R."/>
            <person name="Giannoukos G."/>
            <person name="Goode T."/>
            <person name="Graham J."/>
            <person name="Grandbois E."/>
            <person name="Grewal S."/>
            <person name="Gyaltsen K."/>
            <person name="Hafez N."/>
            <person name="Hagos B."/>
            <person name="Hall J."/>
            <person name="Henson C."/>
            <person name="Hollinger A."/>
            <person name="Honan T."/>
            <person name="Huard M.D."/>
            <person name="Hughes L."/>
            <person name="Hurhula B."/>
            <person name="Husby M.E."/>
            <person name="Kamat A."/>
            <person name="Kanga B."/>
            <person name="Kashin S."/>
            <person name="Khazanovich D."/>
            <person name="Kisner P."/>
            <person name="Lance K."/>
            <person name="Lara M."/>
            <person name="Lee W."/>
            <person name="Lennon N."/>
            <person name="Letendre F."/>
            <person name="LeVine R."/>
            <person name="Lipovsky A."/>
            <person name="Liu X."/>
            <person name="Liu J."/>
            <person name="Liu S."/>
            <person name="Lokyitsang T."/>
            <person name="Lokyitsang Y."/>
            <person name="Lubonja R."/>
            <person name="Lui A."/>
            <person name="MacDonald P."/>
            <person name="Magnisalis V."/>
            <person name="Maru K."/>
            <person name="Matthews C."/>
            <person name="McCusker W."/>
            <person name="McDonough S."/>
            <person name="Mehta T."/>
            <person name="Meldrim J."/>
            <person name="Meneus L."/>
            <person name="Mihai O."/>
            <person name="Mihalev A."/>
            <person name="Mihova T."/>
            <person name="Mittelman R."/>
            <person name="Mlenga V."/>
            <person name="Montmayeur A."/>
            <person name="Mulrain L."/>
            <person name="Navidi A."/>
            <person name="Naylor J."/>
            <person name="Negash T."/>
            <person name="Nguyen T."/>
            <person name="Nguyen N."/>
            <person name="Nicol R."/>
            <person name="Norbu C."/>
            <person name="Norbu N."/>
            <person name="Novod N."/>
            <person name="O'Neill B."/>
            <person name="Osman S."/>
            <person name="Markiewicz E."/>
            <person name="Oyono O.L."/>
            <person name="Patti C."/>
            <person name="Phunkhang P."/>
            <person name="Pierre F."/>
            <person name="Priest M."/>
            <person name="Raghuraman S."/>
            <person name="Rege F."/>
            <person name="Reyes R."/>
            <person name="Rise C."/>
            <person name="Rogov P."/>
            <person name="Ross K."/>
            <person name="Ryan E."/>
            <person name="Settipalli S."/>
            <person name="Shea T."/>
            <person name="Sherpa N."/>
            <person name="Shi L."/>
            <person name="Shih D."/>
            <person name="Sparrow T."/>
            <person name="Spaulding J."/>
            <person name="Stalker J."/>
            <person name="Stange-Thomann N."/>
            <person name="Stavropoulos S."/>
            <person name="Stone C."/>
            <person name="Strader C."/>
            <person name="Tesfaye S."/>
            <person name="Thomson T."/>
            <person name="Thoulutsang Y."/>
            <person name="Thoulutsang D."/>
            <person name="Topham K."/>
            <person name="Topping I."/>
            <person name="Tsamla T."/>
            <person name="Vassiliev H."/>
            <person name="Vo A."/>
            <person name="Wangchuk T."/>
            <person name="Wangdi T."/>
            <person name="Weiand M."/>
            <person name="Wilkinson J."/>
            <person name="Wilson A."/>
            <person name="Yadav S."/>
            <person name="Young G."/>
            <person name="Yu Q."/>
            <person name="Zembek L."/>
            <person name="Zhong D."/>
            <person name="Zimmer A."/>
            <person name="Zwirko Z."/>
            <person name="Jaffe D.B."/>
            <person name="Alvarez P."/>
            <person name="Brockman W."/>
            <person name="Butler J."/>
            <person name="Chin C."/>
            <person name="Gnerre S."/>
            <person name="MacCallum I."/>
            <person name="Graves J.A."/>
            <person name="Ponting C.P."/>
            <person name="Breen M."/>
            <person name="Samollow P.B."/>
            <person name="Lander E.S."/>
            <person name="Lindblad-Toh K."/>
        </authorList>
    </citation>
    <scope>NUCLEOTIDE SEQUENCE [LARGE SCALE GENOMIC DNA]</scope>
</reference>
<evidence type="ECO:0000313" key="4">
    <source>
        <dbReference type="Proteomes" id="UP000002280"/>
    </source>
</evidence>
<evidence type="ECO:0000256" key="1">
    <source>
        <dbReference type="PROSITE-ProRule" id="PRU00023"/>
    </source>
</evidence>
<dbReference type="SUPFAM" id="SSF48403">
    <property type="entry name" value="Ankyrin repeat"/>
    <property type="match status" value="1"/>
</dbReference>
<reference evidence="3" key="3">
    <citation type="submission" date="2025-09" db="UniProtKB">
        <authorList>
            <consortium name="Ensembl"/>
        </authorList>
    </citation>
    <scope>IDENTIFICATION</scope>
</reference>
<dbReference type="PROSITE" id="PS50297">
    <property type="entry name" value="ANK_REP_REGION"/>
    <property type="match status" value="3"/>
</dbReference>
<feature type="region of interest" description="Disordered" evidence="2">
    <location>
        <begin position="1"/>
        <end position="29"/>
    </location>
</feature>
<keyword evidence="1" id="KW-0040">ANK repeat</keyword>
<dbReference type="InterPro" id="IPR050657">
    <property type="entry name" value="Ankyrin_repeat_domain"/>
</dbReference>
<dbReference type="Gene3D" id="1.25.40.20">
    <property type="entry name" value="Ankyrin repeat-containing domain"/>
    <property type="match status" value="2"/>
</dbReference>
<keyword evidence="4" id="KW-1185">Reference proteome</keyword>
<dbReference type="ExpressionAtlas" id="K7E1T5">
    <property type="expression patterns" value="baseline"/>
</dbReference>
<dbReference type="PANTHER" id="PTHR24147:SF53">
    <property type="entry name" value="ANKYRIN REPEAT DOMAIN 26"/>
    <property type="match status" value="1"/>
</dbReference>
<dbReference type="InterPro" id="IPR002110">
    <property type="entry name" value="Ankyrin_rpt"/>
</dbReference>
<feature type="repeat" description="ANK" evidence="1">
    <location>
        <begin position="118"/>
        <end position="150"/>
    </location>
</feature>